<gene>
    <name evidence="1" type="ORF">V6624_15730</name>
</gene>
<protein>
    <recommendedName>
        <fullName evidence="3">DUF4847 domain-containing protein</fullName>
    </recommendedName>
</protein>
<accession>A0ABZ2Q254</accession>
<sequence>MLALALKYHLKKHLTMKEMKMKNMVRFKRLWACLFTVVIPLAFSACSKDEDGGNDVSTDYYFRAAIDGRKVDFHTVNFQGGGNDNRWEHIVVGGYETSYPASGQPIPPSLDFEIWKLGGNIAEGTYSTAVEEKMIARYAVQTSDGTLLYNTSFANDVFTLKIEALGKQDIKGTFSGTVRNMAGKAISITDGSFNLPYQTIINP</sequence>
<dbReference type="EMBL" id="CP147988">
    <property type="protein sequence ID" value="WXK48480.1"/>
    <property type="molecule type" value="Genomic_DNA"/>
</dbReference>
<evidence type="ECO:0000313" key="1">
    <source>
        <dbReference type="EMBL" id="WXK48480.1"/>
    </source>
</evidence>
<dbReference type="Proteomes" id="UP001447857">
    <property type="component" value="Chromosome"/>
</dbReference>
<keyword evidence="2" id="KW-1185">Reference proteome</keyword>
<evidence type="ECO:0000313" key="2">
    <source>
        <dbReference type="Proteomes" id="UP001447857"/>
    </source>
</evidence>
<evidence type="ECO:0008006" key="3">
    <source>
        <dbReference type="Google" id="ProtNLM"/>
    </source>
</evidence>
<dbReference type="RefSeq" id="WP_338839299.1">
    <property type="nucleotide sequence ID" value="NZ_CP147988.1"/>
</dbReference>
<reference evidence="1 2" key="1">
    <citation type="submission" date="2024-02" db="EMBL/GenBank/DDBJ databases">
        <title>complete genome of Flavobacterium ginsenosidimutans Str. YTB16.</title>
        <authorList>
            <person name="Wang Q."/>
        </authorList>
    </citation>
    <scope>NUCLEOTIDE SEQUENCE [LARGE SCALE GENOMIC DNA]</scope>
    <source>
        <strain evidence="1 2">YTB16</strain>
    </source>
</reference>
<proteinExistence type="predicted"/>
<name>A0ABZ2Q254_9FLAO</name>
<organism evidence="1 2">
    <name type="scientific">Flavobacterium ginsenosidimutans</name>
    <dbReference type="NCBI Taxonomy" id="687844"/>
    <lineage>
        <taxon>Bacteria</taxon>
        <taxon>Pseudomonadati</taxon>
        <taxon>Bacteroidota</taxon>
        <taxon>Flavobacteriia</taxon>
        <taxon>Flavobacteriales</taxon>
        <taxon>Flavobacteriaceae</taxon>
        <taxon>Flavobacterium</taxon>
    </lineage>
</organism>